<dbReference type="AlphaFoldDB" id="A0A1G9CI38"/>
<feature type="transmembrane region" description="Helical" evidence="1">
    <location>
        <begin position="266"/>
        <end position="285"/>
    </location>
</feature>
<reference evidence="4" key="1">
    <citation type="submission" date="2016-10" db="EMBL/GenBank/DDBJ databases">
        <authorList>
            <person name="Varghese N."/>
            <person name="Submissions S."/>
        </authorList>
    </citation>
    <scope>NUCLEOTIDE SEQUENCE [LARGE SCALE GENOMIC DNA]</scope>
    <source>
        <strain evidence="4">CGMCC 4.3147</strain>
    </source>
</reference>
<organism evidence="3 4">
    <name type="scientific">Glycomyces sambucus</name>
    <dbReference type="NCBI Taxonomy" id="380244"/>
    <lineage>
        <taxon>Bacteria</taxon>
        <taxon>Bacillati</taxon>
        <taxon>Actinomycetota</taxon>
        <taxon>Actinomycetes</taxon>
        <taxon>Glycomycetales</taxon>
        <taxon>Glycomycetaceae</taxon>
        <taxon>Glycomyces</taxon>
    </lineage>
</organism>
<keyword evidence="1" id="KW-0472">Membrane</keyword>
<protein>
    <recommendedName>
        <fullName evidence="2">AbiTii domain-containing protein</fullName>
    </recommendedName>
</protein>
<dbReference type="Pfam" id="PF18864">
    <property type="entry name" value="AbiTii"/>
    <property type="match status" value="1"/>
</dbReference>
<keyword evidence="1" id="KW-1133">Transmembrane helix</keyword>
<gene>
    <name evidence="3" type="ORF">SAMN05216298_0341</name>
</gene>
<proteinExistence type="predicted"/>
<dbReference type="Proteomes" id="UP000198662">
    <property type="component" value="Unassembled WGS sequence"/>
</dbReference>
<dbReference type="STRING" id="380244.SAMN05216298_0341"/>
<evidence type="ECO:0000313" key="4">
    <source>
        <dbReference type="Proteomes" id="UP000198662"/>
    </source>
</evidence>
<accession>A0A1G9CI38</accession>
<evidence type="ECO:0000259" key="2">
    <source>
        <dbReference type="Pfam" id="PF18864"/>
    </source>
</evidence>
<dbReference type="InterPro" id="IPR041304">
    <property type="entry name" value="AbiTii"/>
</dbReference>
<name>A0A1G9CI38_9ACTN</name>
<evidence type="ECO:0000313" key="3">
    <source>
        <dbReference type="EMBL" id="SDK51134.1"/>
    </source>
</evidence>
<evidence type="ECO:0000256" key="1">
    <source>
        <dbReference type="SAM" id="Phobius"/>
    </source>
</evidence>
<sequence>MVRSLAETCTNGRSLWNVTIGQNHSMSLRDRNLLKEIEAGALNESRPLTPVLQQCIVLGGKAGSAELRDWARAELTGSFAELPSYRKVAGDLKIDGVNFHNRITGQSISSFALPDFAQKAVTNEVQIGHGIASIEALIRSTHRSGKSTVQLAPPGSSELVSVMNQENASDFQQITRLYWDVHVAVLEGIVSQIRTMLIGLVAEMKALTEDRQDLPSPEAASDAVRIVIQGGERNQVVVNAQAIGSSESVSMQSNAPGESGKNRSRLIWTIVGSLAGIASVLMAYLQFKG</sequence>
<dbReference type="EMBL" id="FNGF01000001">
    <property type="protein sequence ID" value="SDK51134.1"/>
    <property type="molecule type" value="Genomic_DNA"/>
</dbReference>
<keyword evidence="1" id="KW-0812">Transmembrane</keyword>
<feature type="domain" description="AbiTii" evidence="2">
    <location>
        <begin position="33"/>
        <end position="218"/>
    </location>
</feature>
<keyword evidence="4" id="KW-1185">Reference proteome</keyword>